<feature type="signal peptide" evidence="1">
    <location>
        <begin position="1"/>
        <end position="27"/>
    </location>
</feature>
<feature type="chain" id="PRO_5031301394" description="Ig-like domain-containing protein" evidence="1">
    <location>
        <begin position="28"/>
        <end position="348"/>
    </location>
</feature>
<sequence>MRRTLRATVATAVAAGLLSVWPAVTQADSGSVTRVTLASARNVTPGALTLLTSRTVTLATGESRHVKGRFEATSSMTSIAAMNNHVRCLDSAGSQVGVQGVTSRNHEGSDTTSYAIDGHLPLYADLLFTAPAAGTYTCGVYGYTASSASSSYHLTAVPGSTWLEMSDTNQAGSHWWQNPVCNSTGTSSTCSYIGAGTSTVHVFYNDGTPVYKWTAAPDATAVQSLANLTVTTCYLNTASCQRSSVAPYQKARGTNAVIDARLEVIQLDPTAHTCRNTATATTRHTIRDDAHHYAAYFRLPQVTIDPTCGTRMFIMRIVVTHISGQPVKIDGLQGTSALSHGIAMNLFD</sequence>
<organism evidence="2 3">
    <name type="scientific">Micromonospora polyrhachis</name>
    <dbReference type="NCBI Taxonomy" id="1282883"/>
    <lineage>
        <taxon>Bacteria</taxon>
        <taxon>Bacillati</taxon>
        <taxon>Actinomycetota</taxon>
        <taxon>Actinomycetes</taxon>
        <taxon>Micromonosporales</taxon>
        <taxon>Micromonosporaceae</taxon>
        <taxon>Micromonospora</taxon>
    </lineage>
</organism>
<evidence type="ECO:0008006" key="4">
    <source>
        <dbReference type="Google" id="ProtNLM"/>
    </source>
</evidence>
<reference evidence="2 3" key="1">
    <citation type="submission" date="2020-08" db="EMBL/GenBank/DDBJ databases">
        <title>Sequencing the genomes of 1000 actinobacteria strains.</title>
        <authorList>
            <person name="Klenk H.-P."/>
        </authorList>
    </citation>
    <scope>NUCLEOTIDE SEQUENCE [LARGE SCALE GENOMIC DNA]</scope>
    <source>
        <strain evidence="2 3">DSM 45886</strain>
    </source>
</reference>
<dbReference type="AlphaFoldDB" id="A0A7W7SKN5"/>
<name>A0A7W7SKN5_9ACTN</name>
<keyword evidence="1" id="KW-0732">Signal</keyword>
<protein>
    <recommendedName>
        <fullName evidence="4">Ig-like domain-containing protein</fullName>
    </recommendedName>
</protein>
<evidence type="ECO:0000313" key="3">
    <source>
        <dbReference type="Proteomes" id="UP000578819"/>
    </source>
</evidence>
<dbReference type="Proteomes" id="UP000578819">
    <property type="component" value="Unassembled WGS sequence"/>
</dbReference>
<dbReference type="EMBL" id="JACHJW010000001">
    <property type="protein sequence ID" value="MBB4956484.1"/>
    <property type="molecule type" value="Genomic_DNA"/>
</dbReference>
<proteinExistence type="predicted"/>
<comment type="caution">
    <text evidence="2">The sequence shown here is derived from an EMBL/GenBank/DDBJ whole genome shotgun (WGS) entry which is preliminary data.</text>
</comment>
<keyword evidence="3" id="KW-1185">Reference proteome</keyword>
<evidence type="ECO:0000256" key="1">
    <source>
        <dbReference type="SAM" id="SignalP"/>
    </source>
</evidence>
<dbReference type="RefSeq" id="WP_221448870.1">
    <property type="nucleotide sequence ID" value="NZ_JACHJW010000001.1"/>
</dbReference>
<gene>
    <name evidence="2" type="ORF">FHR38_000217</name>
</gene>
<accession>A0A7W7SKN5</accession>
<evidence type="ECO:0000313" key="2">
    <source>
        <dbReference type="EMBL" id="MBB4956484.1"/>
    </source>
</evidence>